<keyword evidence="1" id="KW-1133">Transmembrane helix</keyword>
<dbReference type="Proteomes" id="UP000646244">
    <property type="component" value="Unassembled WGS sequence"/>
</dbReference>
<dbReference type="EMBL" id="BMVB01000038">
    <property type="protein sequence ID" value="GHC72857.1"/>
    <property type="molecule type" value="Genomic_DNA"/>
</dbReference>
<evidence type="ECO:0000256" key="1">
    <source>
        <dbReference type="SAM" id="Phobius"/>
    </source>
</evidence>
<reference evidence="2" key="1">
    <citation type="journal article" date="2014" name="Int. J. Syst. Evol. Microbiol.">
        <title>Complete genome sequence of Corynebacterium casei LMG S-19264T (=DSM 44701T), isolated from a smear-ripened cheese.</title>
        <authorList>
            <consortium name="US DOE Joint Genome Institute (JGI-PGF)"/>
            <person name="Walter F."/>
            <person name="Albersmeier A."/>
            <person name="Kalinowski J."/>
            <person name="Ruckert C."/>
        </authorList>
    </citation>
    <scope>NUCLEOTIDE SEQUENCE</scope>
    <source>
        <strain evidence="2">JCM 4633</strain>
    </source>
</reference>
<feature type="transmembrane region" description="Helical" evidence="1">
    <location>
        <begin position="90"/>
        <end position="109"/>
    </location>
</feature>
<protein>
    <submittedName>
        <fullName evidence="2">Uncharacterized protein</fullName>
    </submittedName>
</protein>
<evidence type="ECO:0000313" key="3">
    <source>
        <dbReference type="Proteomes" id="UP000646244"/>
    </source>
</evidence>
<gene>
    <name evidence="2" type="ORF">GCM10010507_60040</name>
</gene>
<sequence length="112" mass="11734">MTQHSTAPDPGDDYSSLGYGLAVTGLVAFLPVAIYQFMLLLDTQMRRDSCADQGCADGVTAAGPWCLAIALASLAAGLVVVLLPHRFTRAFLPLAGLQLTLLLTPFVIIGSV</sequence>
<keyword evidence="1" id="KW-0812">Transmembrane</keyword>
<keyword evidence="1" id="KW-0472">Membrane</keyword>
<accession>A0A918U012</accession>
<dbReference type="AlphaFoldDB" id="A0A918U012"/>
<name>A0A918U012_STRCJ</name>
<feature type="transmembrane region" description="Helical" evidence="1">
    <location>
        <begin position="62"/>
        <end position="84"/>
    </location>
</feature>
<dbReference type="RefSeq" id="WP_190113102.1">
    <property type="nucleotide sequence ID" value="NZ_BMVB01000038.1"/>
</dbReference>
<evidence type="ECO:0000313" key="2">
    <source>
        <dbReference type="EMBL" id="GHC72857.1"/>
    </source>
</evidence>
<feature type="transmembrane region" description="Helical" evidence="1">
    <location>
        <begin position="20"/>
        <end position="41"/>
    </location>
</feature>
<organism evidence="2 3">
    <name type="scientific">Streptomyces cinnamoneus</name>
    <name type="common">Streptoverticillium cinnamoneum</name>
    <dbReference type="NCBI Taxonomy" id="53446"/>
    <lineage>
        <taxon>Bacteria</taxon>
        <taxon>Bacillati</taxon>
        <taxon>Actinomycetota</taxon>
        <taxon>Actinomycetes</taxon>
        <taxon>Kitasatosporales</taxon>
        <taxon>Streptomycetaceae</taxon>
        <taxon>Streptomyces</taxon>
        <taxon>Streptomyces cinnamoneus group</taxon>
    </lineage>
</organism>
<proteinExistence type="predicted"/>
<comment type="caution">
    <text evidence="2">The sequence shown here is derived from an EMBL/GenBank/DDBJ whole genome shotgun (WGS) entry which is preliminary data.</text>
</comment>
<reference evidence="2" key="2">
    <citation type="submission" date="2020-09" db="EMBL/GenBank/DDBJ databases">
        <authorList>
            <person name="Sun Q."/>
            <person name="Ohkuma M."/>
        </authorList>
    </citation>
    <scope>NUCLEOTIDE SEQUENCE</scope>
    <source>
        <strain evidence="2">JCM 4633</strain>
    </source>
</reference>